<dbReference type="Proteomes" id="UP000887565">
    <property type="component" value="Unplaced"/>
</dbReference>
<reference evidence="2" key="1">
    <citation type="submission" date="2022-11" db="UniProtKB">
        <authorList>
            <consortium name="WormBaseParasite"/>
        </authorList>
    </citation>
    <scope>IDENTIFICATION</scope>
</reference>
<sequence length="78" mass="8980">MLSMKNSMPKMDLCSSELANLRYSFSNNNIEKCQCPYAELVRRCSVVRSTNDRRSDSPKLLHIALSLYCGLEVKPFYL</sequence>
<dbReference type="WBParaSite" id="nRc.2.0.1.t34433-RA">
    <property type="protein sequence ID" value="nRc.2.0.1.t34433-RA"/>
    <property type="gene ID" value="nRc.2.0.1.g34433"/>
</dbReference>
<evidence type="ECO:0000313" key="2">
    <source>
        <dbReference type="WBParaSite" id="nRc.2.0.1.t34433-RA"/>
    </source>
</evidence>
<accession>A0A915K7V5</accession>
<name>A0A915K7V5_ROMCU</name>
<evidence type="ECO:0000313" key="1">
    <source>
        <dbReference type="Proteomes" id="UP000887565"/>
    </source>
</evidence>
<proteinExistence type="predicted"/>
<protein>
    <submittedName>
        <fullName evidence="2">Uncharacterized protein</fullName>
    </submittedName>
</protein>
<keyword evidence="1" id="KW-1185">Reference proteome</keyword>
<dbReference type="AlphaFoldDB" id="A0A915K7V5"/>
<organism evidence="1 2">
    <name type="scientific">Romanomermis culicivorax</name>
    <name type="common">Nematode worm</name>
    <dbReference type="NCBI Taxonomy" id="13658"/>
    <lineage>
        <taxon>Eukaryota</taxon>
        <taxon>Metazoa</taxon>
        <taxon>Ecdysozoa</taxon>
        <taxon>Nematoda</taxon>
        <taxon>Enoplea</taxon>
        <taxon>Dorylaimia</taxon>
        <taxon>Mermithida</taxon>
        <taxon>Mermithoidea</taxon>
        <taxon>Mermithidae</taxon>
        <taxon>Romanomermis</taxon>
    </lineage>
</organism>